<comment type="caution">
    <text evidence="2">The sequence shown here is derived from an EMBL/GenBank/DDBJ whole genome shotgun (WGS) entry which is preliminary data.</text>
</comment>
<name>A0A8J7FVZ6_9GAMM</name>
<keyword evidence="3" id="KW-1185">Reference proteome</keyword>
<protein>
    <submittedName>
        <fullName evidence="2">Uncharacterized protein</fullName>
    </submittedName>
</protein>
<gene>
    <name evidence="2" type="ORF">IOQ59_14535</name>
</gene>
<keyword evidence="1" id="KW-0472">Membrane</keyword>
<reference evidence="2" key="1">
    <citation type="submission" date="2020-10" db="EMBL/GenBank/DDBJ databases">
        <title>Bacterium isolated from coastal waters sediment.</title>
        <authorList>
            <person name="Chen R.-J."/>
            <person name="Lu D.-C."/>
            <person name="Zhu K.-L."/>
            <person name="Du Z.-J."/>
        </authorList>
    </citation>
    <scope>NUCLEOTIDE SEQUENCE</scope>
    <source>
        <strain evidence="2">N1Y112</strain>
    </source>
</reference>
<accession>A0A8J7FVZ6</accession>
<keyword evidence="1" id="KW-0812">Transmembrane</keyword>
<evidence type="ECO:0000313" key="3">
    <source>
        <dbReference type="Proteomes" id="UP000640333"/>
    </source>
</evidence>
<dbReference type="RefSeq" id="WP_193954112.1">
    <property type="nucleotide sequence ID" value="NZ_JADEYS010000015.1"/>
</dbReference>
<organism evidence="2 3">
    <name type="scientific">Pontibacterium sinense</name>
    <dbReference type="NCBI Taxonomy" id="2781979"/>
    <lineage>
        <taxon>Bacteria</taxon>
        <taxon>Pseudomonadati</taxon>
        <taxon>Pseudomonadota</taxon>
        <taxon>Gammaproteobacteria</taxon>
        <taxon>Oceanospirillales</taxon>
        <taxon>Oceanospirillaceae</taxon>
        <taxon>Pontibacterium</taxon>
    </lineage>
</organism>
<proteinExistence type="predicted"/>
<dbReference type="AlphaFoldDB" id="A0A8J7FVZ6"/>
<sequence>MNLNDPFGRVKKQREKEYHALRTTLMDAGINDRHEAEKLLETLAKRGKFGLLIIIPLTLILAALLPQFQIVIIALGGLISAWLFKTTTRSRQHIRRYIEEELSHDGDSREF</sequence>
<evidence type="ECO:0000256" key="1">
    <source>
        <dbReference type="SAM" id="Phobius"/>
    </source>
</evidence>
<keyword evidence="1" id="KW-1133">Transmembrane helix</keyword>
<feature type="transmembrane region" description="Helical" evidence="1">
    <location>
        <begin position="51"/>
        <end position="84"/>
    </location>
</feature>
<evidence type="ECO:0000313" key="2">
    <source>
        <dbReference type="EMBL" id="MBE9398475.1"/>
    </source>
</evidence>
<dbReference type="Proteomes" id="UP000640333">
    <property type="component" value="Unassembled WGS sequence"/>
</dbReference>
<dbReference type="EMBL" id="JADEYS010000015">
    <property type="protein sequence ID" value="MBE9398475.1"/>
    <property type="molecule type" value="Genomic_DNA"/>
</dbReference>